<dbReference type="Pfam" id="PF02709">
    <property type="entry name" value="Glyco_transf_7C"/>
    <property type="match status" value="1"/>
</dbReference>
<dbReference type="GO" id="GO:0016740">
    <property type="term" value="F:transferase activity"/>
    <property type="evidence" value="ECO:0007669"/>
    <property type="project" value="UniProtKB-KW"/>
</dbReference>
<dbReference type="InterPro" id="IPR029044">
    <property type="entry name" value="Nucleotide-diphossugar_trans"/>
</dbReference>
<evidence type="ECO:0000256" key="2">
    <source>
        <dbReference type="ARBA" id="ARBA00038494"/>
    </source>
</evidence>
<proteinExistence type="inferred from homology"/>
<evidence type="ECO:0000259" key="3">
    <source>
        <dbReference type="Pfam" id="PF00535"/>
    </source>
</evidence>
<dbReference type="InterPro" id="IPR001173">
    <property type="entry name" value="Glyco_trans_2-like"/>
</dbReference>
<evidence type="ECO:0000313" key="6">
    <source>
        <dbReference type="Proteomes" id="UP000261088"/>
    </source>
</evidence>
<dbReference type="SUPFAM" id="SSF53448">
    <property type="entry name" value="Nucleotide-diphospho-sugar transferases"/>
    <property type="match status" value="2"/>
</dbReference>
<name>A0AB37LYP5_9BACT</name>
<protein>
    <submittedName>
        <fullName evidence="5">Glycosyltransferase</fullName>
    </submittedName>
</protein>
<dbReference type="PANTHER" id="PTHR43630">
    <property type="entry name" value="POLY-BETA-1,6-N-ACETYL-D-GLUCOSAMINE SYNTHASE"/>
    <property type="match status" value="1"/>
</dbReference>
<gene>
    <name evidence="5" type="ORF">DXB61_03225</name>
</gene>
<dbReference type="Proteomes" id="UP000261088">
    <property type="component" value="Unassembled WGS sequence"/>
</dbReference>
<evidence type="ECO:0000313" key="5">
    <source>
        <dbReference type="EMBL" id="RGN53892.1"/>
    </source>
</evidence>
<feature type="domain" description="Glycosyltransferase 2-like" evidence="3">
    <location>
        <begin position="10"/>
        <end position="134"/>
    </location>
</feature>
<evidence type="ECO:0000259" key="4">
    <source>
        <dbReference type="Pfam" id="PF02709"/>
    </source>
</evidence>
<comment type="similarity">
    <text evidence="2">Belongs to the glycosyltransferase 2 family. WaaE/KdtX subfamily.</text>
</comment>
<reference evidence="5 6" key="1">
    <citation type="submission" date="2018-08" db="EMBL/GenBank/DDBJ databases">
        <title>A genome reference for cultivated species of the human gut microbiota.</title>
        <authorList>
            <person name="Zou Y."/>
            <person name="Xue W."/>
            <person name="Luo G."/>
        </authorList>
    </citation>
    <scope>NUCLEOTIDE SEQUENCE [LARGE SCALE GENOMIC DNA]</scope>
    <source>
        <strain evidence="5 6">OM05-11AA</strain>
    </source>
</reference>
<organism evidence="5 6">
    <name type="scientific">Parabacteroides merdae</name>
    <dbReference type="NCBI Taxonomy" id="46503"/>
    <lineage>
        <taxon>Bacteria</taxon>
        <taxon>Pseudomonadati</taxon>
        <taxon>Bacteroidota</taxon>
        <taxon>Bacteroidia</taxon>
        <taxon>Bacteroidales</taxon>
        <taxon>Tannerellaceae</taxon>
        <taxon>Parabacteroides</taxon>
    </lineage>
</organism>
<dbReference type="InterPro" id="IPR027791">
    <property type="entry name" value="Galactosyl_T_C"/>
</dbReference>
<keyword evidence="1" id="KW-0808">Transferase</keyword>
<accession>A0AB37LYP5</accession>
<evidence type="ECO:0000256" key="1">
    <source>
        <dbReference type="ARBA" id="ARBA00022679"/>
    </source>
</evidence>
<dbReference type="AlphaFoldDB" id="A0AB37LYP5"/>
<dbReference type="Pfam" id="PF00535">
    <property type="entry name" value="Glycos_transf_2"/>
    <property type="match status" value="2"/>
</dbReference>
<dbReference type="Gene3D" id="3.90.550.10">
    <property type="entry name" value="Spore Coat Polysaccharide Biosynthesis Protein SpsA, Chain A"/>
    <property type="match status" value="2"/>
</dbReference>
<comment type="caution">
    <text evidence="5">The sequence shown here is derived from an EMBL/GenBank/DDBJ whole genome shotgun (WGS) entry which is preliminary data.</text>
</comment>
<dbReference type="EMBL" id="QSUP01000002">
    <property type="protein sequence ID" value="RGN53892.1"/>
    <property type="molecule type" value="Genomic_DNA"/>
</dbReference>
<feature type="domain" description="Galactosyltransferase C-terminal" evidence="4">
    <location>
        <begin position="153"/>
        <end position="192"/>
    </location>
</feature>
<dbReference type="PANTHER" id="PTHR43630:SF2">
    <property type="entry name" value="GLYCOSYLTRANSFERASE"/>
    <property type="match status" value="1"/>
</dbReference>
<dbReference type="CDD" id="cd00761">
    <property type="entry name" value="Glyco_tranf_GTA_type"/>
    <property type="match status" value="1"/>
</dbReference>
<feature type="domain" description="Glycosyltransferase 2-like" evidence="3">
    <location>
        <begin position="290"/>
        <end position="426"/>
    </location>
</feature>
<sequence length="523" mass="62842">MKQLPDFDLSIVMPFYKRLDEFKRVFPSKAKYYERNGIEVVIVADEPTEEQGILDYIRRYPFINWKVVVNDEDHPWRNPAKAFNVGIRQATKSYILVMDPELEFYTDVIYELREKLDSYPEHYAVGQVLFMDICEEINEETLHKHGRGLIPYGSIMAKKEYFERVGGYSEHYTEWGGEDDHLRKRLELAGIHRLFFPDSVLIHREDMGKRTVSRNEQRARIPRDVLSEMLLPMKIVVNGEDWGRDFSRITYNWWDHPYAKEQCREYLSTLKQFDISSDEIFEKSYPLIALIPTYNESERIGDCLRSVEKYCDGIILLDDDSRDDTYEIARSEKLLLKAKKVRTEFNDKQNRNILLDIASFFKAEWFIFIDADERFDDRFVDLREVMKRDDVDTVGVWIANLWDSMDTYRADMEDTHPLSQNGLWFRWRMFRNKGRMQITERKRLHFKSVPYFNRRIGFADTLLLHLGYISDKYRKNKYDFYLQEDKDKLFFYYDILVESMYMNQVSDITPAFFEVKQYDIQKI</sequence>